<protein>
    <submittedName>
        <fullName evidence="2">Flagellar basal body-associated protein FliL</fullName>
    </submittedName>
</protein>
<keyword evidence="2" id="KW-0969">Cilium</keyword>
<dbReference type="Proteomes" id="UP001257659">
    <property type="component" value="Unassembled WGS sequence"/>
</dbReference>
<keyword evidence="2" id="KW-0966">Cell projection</keyword>
<name>A0ABU1K229_9FLAO</name>
<feature type="transmembrane region" description="Helical" evidence="1">
    <location>
        <begin position="163"/>
        <end position="182"/>
    </location>
</feature>
<sequence>MRRKSTSSILKSCRFYIGIVVLLFLFFTHSSTFAQQVKASIDSTSMKIGEQISYKINVEADSTDTVLFPEGQTFMPLEMVSSTDVDTLSVKKRFQLVKEYALTQFDSGHYTIPRQQILINNSPFFTDSLKLEVRTVAVDTTKQALYPIKPSVEVEKPFSIPSWVWWLLGGILVLAALIWFILKQKKKREEAKKEIPPYEKAMLTLKKLDESNILESGDVKTYYSNLTDAVRRYLDKKIDDRALESTTSELILLLKDLKNQHKIEVEESVITNLESILKRADLAKFAGIKPDRLTAKEDRKAVQQDIDAFKTAVPEPTEEELLQNEAYLEEKRKRKRKRVIIVSIIGGLAAIVLALVIFVGVKGYEMAKDQLLGTPTKELLKGDWIESEYGTPPITVTTPEVLVRNKDSLAFSVGQENLTAEVFSYGPLFGDFHVMVSTTPIPPQVQFDLNKTVDGIQQEMEKNGARNILMKDEKFTTVTGEEGLKIFGSAVYKNPITKQDQEKSYVIINLVENQGLEQVTVIYNKGDKYAEEITGRIINSIQFNKEN</sequence>
<organism evidence="2 3">
    <name type="scientific">Mesonia maritima</name>
    <dbReference type="NCBI Taxonomy" id="1793873"/>
    <lineage>
        <taxon>Bacteria</taxon>
        <taxon>Pseudomonadati</taxon>
        <taxon>Bacteroidota</taxon>
        <taxon>Flavobacteriia</taxon>
        <taxon>Flavobacteriales</taxon>
        <taxon>Flavobacteriaceae</taxon>
        <taxon>Mesonia</taxon>
    </lineage>
</organism>
<keyword evidence="3" id="KW-1185">Reference proteome</keyword>
<proteinExistence type="predicted"/>
<keyword evidence="1" id="KW-0812">Transmembrane</keyword>
<reference evidence="2 3" key="1">
    <citation type="submission" date="2023-07" db="EMBL/GenBank/DDBJ databases">
        <title>Genomic Encyclopedia of Type Strains, Phase IV (KMG-IV): sequencing the most valuable type-strain genomes for metagenomic binning, comparative biology and taxonomic classification.</title>
        <authorList>
            <person name="Goeker M."/>
        </authorList>
    </citation>
    <scope>NUCLEOTIDE SEQUENCE [LARGE SCALE GENOMIC DNA]</scope>
    <source>
        <strain evidence="2 3">DSM 102814</strain>
    </source>
</reference>
<keyword evidence="2" id="KW-0282">Flagellum</keyword>
<evidence type="ECO:0000313" key="3">
    <source>
        <dbReference type="Proteomes" id="UP001257659"/>
    </source>
</evidence>
<evidence type="ECO:0000256" key="1">
    <source>
        <dbReference type="SAM" id="Phobius"/>
    </source>
</evidence>
<dbReference type="EMBL" id="JAVDQA010000001">
    <property type="protein sequence ID" value="MDR6299660.1"/>
    <property type="molecule type" value="Genomic_DNA"/>
</dbReference>
<accession>A0ABU1K229</accession>
<keyword evidence="1" id="KW-0472">Membrane</keyword>
<gene>
    <name evidence="2" type="ORF">GGR31_000276</name>
</gene>
<dbReference type="RefSeq" id="WP_309726540.1">
    <property type="nucleotide sequence ID" value="NZ_JAVDQA010000001.1"/>
</dbReference>
<comment type="caution">
    <text evidence="2">The sequence shown here is derived from an EMBL/GenBank/DDBJ whole genome shotgun (WGS) entry which is preliminary data.</text>
</comment>
<evidence type="ECO:0000313" key="2">
    <source>
        <dbReference type="EMBL" id="MDR6299660.1"/>
    </source>
</evidence>
<keyword evidence="1" id="KW-1133">Transmembrane helix</keyword>
<feature type="transmembrane region" description="Helical" evidence="1">
    <location>
        <begin position="339"/>
        <end position="361"/>
    </location>
</feature>